<protein>
    <submittedName>
        <fullName evidence="1">Uncharacterized protein</fullName>
    </submittedName>
</protein>
<keyword evidence="2" id="KW-1185">Reference proteome</keyword>
<dbReference type="AlphaFoldDB" id="A0A1H2JQQ2"/>
<proteinExistence type="predicted"/>
<organism evidence="1 2">
    <name type="scientific">Jiangella alkaliphila</name>
    <dbReference type="NCBI Taxonomy" id="419479"/>
    <lineage>
        <taxon>Bacteria</taxon>
        <taxon>Bacillati</taxon>
        <taxon>Actinomycetota</taxon>
        <taxon>Actinomycetes</taxon>
        <taxon>Jiangellales</taxon>
        <taxon>Jiangellaceae</taxon>
        <taxon>Jiangella</taxon>
    </lineage>
</organism>
<reference evidence="2" key="1">
    <citation type="submission" date="2016-10" db="EMBL/GenBank/DDBJ databases">
        <authorList>
            <person name="Varghese N."/>
            <person name="Submissions S."/>
        </authorList>
    </citation>
    <scope>NUCLEOTIDE SEQUENCE [LARGE SCALE GENOMIC DNA]</scope>
    <source>
        <strain evidence="2">DSM 45079</strain>
    </source>
</reference>
<accession>A0A1H2JQQ2</accession>
<name>A0A1H2JQQ2_9ACTN</name>
<dbReference type="Proteomes" id="UP000182977">
    <property type="component" value="Chromosome I"/>
</dbReference>
<sequence>MIRPADAKIPVFTVLRNHDWRPCLDWFDARLFEK</sequence>
<evidence type="ECO:0000313" key="2">
    <source>
        <dbReference type="Proteomes" id="UP000182977"/>
    </source>
</evidence>
<evidence type="ECO:0000313" key="1">
    <source>
        <dbReference type="EMBL" id="SDU58643.1"/>
    </source>
</evidence>
<gene>
    <name evidence="1" type="ORF">SAMN04488563_2961</name>
</gene>
<dbReference type="EMBL" id="LT629791">
    <property type="protein sequence ID" value="SDU58643.1"/>
    <property type="molecule type" value="Genomic_DNA"/>
</dbReference>